<dbReference type="EMBL" id="JALJOT010000001">
    <property type="protein sequence ID" value="KAK9918966.1"/>
    <property type="molecule type" value="Genomic_DNA"/>
</dbReference>
<protein>
    <recommendedName>
        <fullName evidence="16">Exonuclease 1</fullName>
    </recommendedName>
</protein>
<dbReference type="Gene3D" id="3.40.50.1010">
    <property type="entry name" value="5'-nuclease"/>
    <property type="match status" value="1"/>
</dbReference>
<evidence type="ECO:0000256" key="9">
    <source>
        <dbReference type="ARBA" id="ARBA00023204"/>
    </source>
</evidence>
<keyword evidence="4" id="KW-0227">DNA damage</keyword>
<dbReference type="SMART" id="SM00485">
    <property type="entry name" value="XPGN"/>
    <property type="match status" value="1"/>
</dbReference>
<evidence type="ECO:0000256" key="5">
    <source>
        <dbReference type="ARBA" id="ARBA00022801"/>
    </source>
</evidence>
<comment type="subcellular location">
    <subcellularLocation>
        <location evidence="1">Nucleus</location>
    </subcellularLocation>
</comment>
<feature type="region of interest" description="Disordered" evidence="11">
    <location>
        <begin position="852"/>
        <end position="902"/>
    </location>
</feature>
<evidence type="ECO:0000259" key="12">
    <source>
        <dbReference type="SMART" id="SM00484"/>
    </source>
</evidence>
<keyword evidence="6" id="KW-0269">Exonuclease</keyword>
<evidence type="ECO:0000256" key="10">
    <source>
        <dbReference type="ARBA" id="ARBA00023242"/>
    </source>
</evidence>
<comment type="similarity">
    <text evidence="2">Belongs to the XPG/RAD2 endonuclease family. EXO1 subfamily.</text>
</comment>
<feature type="compositionally biased region" description="Basic and acidic residues" evidence="11">
    <location>
        <begin position="778"/>
        <end position="788"/>
    </location>
</feature>
<dbReference type="SUPFAM" id="SSF88723">
    <property type="entry name" value="PIN domain-like"/>
    <property type="match status" value="1"/>
</dbReference>
<evidence type="ECO:0000256" key="11">
    <source>
        <dbReference type="SAM" id="MobiDB-lite"/>
    </source>
</evidence>
<dbReference type="InterPro" id="IPR006084">
    <property type="entry name" value="XPG/Rad2"/>
</dbReference>
<evidence type="ECO:0000256" key="3">
    <source>
        <dbReference type="ARBA" id="ARBA00022722"/>
    </source>
</evidence>
<dbReference type="InterPro" id="IPR037315">
    <property type="entry name" value="EXO1_H3TH"/>
</dbReference>
<keyword evidence="8" id="KW-0238">DNA-binding</keyword>
<dbReference type="Proteomes" id="UP001491310">
    <property type="component" value="Unassembled WGS sequence"/>
</dbReference>
<dbReference type="InterPro" id="IPR006086">
    <property type="entry name" value="XPG-I_dom"/>
</dbReference>
<evidence type="ECO:0000256" key="8">
    <source>
        <dbReference type="ARBA" id="ARBA00023125"/>
    </source>
</evidence>
<gene>
    <name evidence="14" type="ORF">WJX75_008347</name>
</gene>
<dbReference type="InterPro" id="IPR044752">
    <property type="entry name" value="PIN-like_EXO1"/>
</dbReference>
<keyword evidence="10" id="KW-0539">Nucleus</keyword>
<comment type="caution">
    <text evidence="14">The sequence shown here is derived from an EMBL/GenBank/DDBJ whole genome shotgun (WGS) entry which is preliminary data.</text>
</comment>
<evidence type="ECO:0000256" key="1">
    <source>
        <dbReference type="ARBA" id="ARBA00004123"/>
    </source>
</evidence>
<organism evidence="14 15">
    <name type="scientific">Coccomyxa subellipsoidea</name>
    <dbReference type="NCBI Taxonomy" id="248742"/>
    <lineage>
        <taxon>Eukaryota</taxon>
        <taxon>Viridiplantae</taxon>
        <taxon>Chlorophyta</taxon>
        <taxon>core chlorophytes</taxon>
        <taxon>Trebouxiophyceae</taxon>
        <taxon>Trebouxiophyceae incertae sedis</taxon>
        <taxon>Coccomyxaceae</taxon>
        <taxon>Coccomyxa</taxon>
    </lineage>
</organism>
<accession>A0ABR2Z5G6</accession>
<evidence type="ECO:0000313" key="15">
    <source>
        <dbReference type="Proteomes" id="UP001491310"/>
    </source>
</evidence>
<feature type="compositionally biased region" description="Acidic residues" evidence="11">
    <location>
        <begin position="763"/>
        <end position="776"/>
    </location>
</feature>
<keyword evidence="3" id="KW-0540">Nuclease</keyword>
<feature type="region of interest" description="Disordered" evidence="11">
    <location>
        <begin position="763"/>
        <end position="836"/>
    </location>
</feature>
<dbReference type="SUPFAM" id="SSF47807">
    <property type="entry name" value="5' to 3' exonuclease, C-terminal subdomain"/>
    <property type="match status" value="1"/>
</dbReference>
<evidence type="ECO:0008006" key="16">
    <source>
        <dbReference type="Google" id="ProtNLM"/>
    </source>
</evidence>
<dbReference type="Pfam" id="PF00752">
    <property type="entry name" value="XPG_N"/>
    <property type="match status" value="1"/>
</dbReference>
<dbReference type="PANTHER" id="PTHR11081:SF65">
    <property type="entry name" value="DNA DAMAGE-INDUCIBLE PROTEIN DIN7-RELATED"/>
    <property type="match status" value="1"/>
</dbReference>
<keyword evidence="9" id="KW-0234">DNA repair</keyword>
<evidence type="ECO:0000256" key="2">
    <source>
        <dbReference type="ARBA" id="ARBA00010563"/>
    </source>
</evidence>
<feature type="domain" description="XPG-I" evidence="12">
    <location>
        <begin position="139"/>
        <end position="206"/>
    </location>
</feature>
<feature type="compositionally biased region" description="Polar residues" evidence="11">
    <location>
        <begin position="790"/>
        <end position="799"/>
    </location>
</feature>
<feature type="compositionally biased region" description="Basic residues" evidence="11">
    <location>
        <begin position="376"/>
        <end position="385"/>
    </location>
</feature>
<evidence type="ECO:0000256" key="4">
    <source>
        <dbReference type="ARBA" id="ARBA00022763"/>
    </source>
</evidence>
<dbReference type="InterPro" id="IPR036279">
    <property type="entry name" value="5-3_exonuclease_C_sf"/>
</dbReference>
<dbReference type="SMART" id="SM00484">
    <property type="entry name" value="XPGI"/>
    <property type="match status" value="1"/>
</dbReference>
<dbReference type="CDD" id="cd09908">
    <property type="entry name" value="H3TH_EXO1"/>
    <property type="match status" value="1"/>
</dbReference>
<dbReference type="PRINTS" id="PR00853">
    <property type="entry name" value="XPGRADSUPER"/>
</dbReference>
<feature type="region of interest" description="Disordered" evidence="11">
    <location>
        <begin position="437"/>
        <end position="477"/>
    </location>
</feature>
<keyword evidence="15" id="KW-1185">Reference proteome</keyword>
<dbReference type="PROSITE" id="PS00842">
    <property type="entry name" value="XPG_2"/>
    <property type="match status" value="1"/>
</dbReference>
<feature type="region of interest" description="Disordered" evidence="11">
    <location>
        <begin position="358"/>
        <end position="389"/>
    </location>
</feature>
<proteinExistence type="inferred from homology"/>
<evidence type="ECO:0000259" key="13">
    <source>
        <dbReference type="SMART" id="SM00485"/>
    </source>
</evidence>
<evidence type="ECO:0000313" key="14">
    <source>
        <dbReference type="EMBL" id="KAK9918966.1"/>
    </source>
</evidence>
<dbReference type="Gene3D" id="1.10.150.20">
    <property type="entry name" value="5' to 3' exonuclease, C-terminal subdomain"/>
    <property type="match status" value="1"/>
</dbReference>
<dbReference type="PANTHER" id="PTHR11081">
    <property type="entry name" value="FLAP ENDONUCLEASE FAMILY MEMBER"/>
    <property type="match status" value="1"/>
</dbReference>
<evidence type="ECO:0000256" key="7">
    <source>
        <dbReference type="ARBA" id="ARBA00022881"/>
    </source>
</evidence>
<dbReference type="CDD" id="cd09857">
    <property type="entry name" value="PIN_EXO1"/>
    <property type="match status" value="1"/>
</dbReference>
<dbReference type="InterPro" id="IPR029060">
    <property type="entry name" value="PIN-like_dom_sf"/>
</dbReference>
<feature type="compositionally biased region" description="Acidic residues" evidence="11">
    <location>
        <begin position="814"/>
        <end position="823"/>
    </location>
</feature>
<name>A0ABR2Z5G6_9CHLO</name>
<dbReference type="InterPro" id="IPR006085">
    <property type="entry name" value="XPG_DNA_repair_N"/>
</dbReference>
<feature type="domain" description="XPG N-terminal" evidence="13">
    <location>
        <begin position="1"/>
        <end position="100"/>
    </location>
</feature>
<reference evidence="14 15" key="1">
    <citation type="journal article" date="2024" name="Nat. Commun.">
        <title>Phylogenomics reveals the evolutionary origins of lichenization in chlorophyte algae.</title>
        <authorList>
            <person name="Puginier C."/>
            <person name="Libourel C."/>
            <person name="Otte J."/>
            <person name="Skaloud P."/>
            <person name="Haon M."/>
            <person name="Grisel S."/>
            <person name="Petersen M."/>
            <person name="Berrin J.G."/>
            <person name="Delaux P.M."/>
            <person name="Dal Grande F."/>
            <person name="Keller J."/>
        </authorList>
    </citation>
    <scope>NUCLEOTIDE SEQUENCE [LARGE SCALE GENOMIC DNA]</scope>
    <source>
        <strain evidence="14 15">SAG 216-7</strain>
    </source>
</reference>
<keyword evidence="5" id="KW-0378">Hydrolase</keyword>
<evidence type="ECO:0000256" key="6">
    <source>
        <dbReference type="ARBA" id="ARBA00022839"/>
    </source>
</evidence>
<dbReference type="InterPro" id="IPR019974">
    <property type="entry name" value="XPG_CS"/>
</dbReference>
<sequence>MGIQGLLPLLKSITKAQAHVRRYAGQRAAVDAYGWLHKAAYCCAYELCEGIYTDRFVAYCMQRVETLQQAGVSPIIIFDGGRLPMKASEEGSRARKRKENLEKARGHWQAGNTTAAYESYQRAVDISPATAKQFIEALKAANVEYIVAPYEADAQMAYLAINGIVHVVITEDSDMLAYGCPRVFFKMDKNGEGQEVCMADLPECRNPSFIGFTPDMFLEMCILAGCDFLNALSSIGIKKAHGHIRKYKTFIRVCKSLRFSGVKVPREYESEFQRALWTFRHQRVYCPTAHAMVHLRPLPPGGLADGVLVLAALPSKEEADLPFLGPMLPDAVAEAIAVGDLDPITKEPFPELQYVPRSMPLSNSVQDDPFRTDNRRKQHRRRSAGTRRTLPVHANGIANYFKVLPVSRETQREFAAPRMFPDKSRLEHIDSRDLFDQSASEAECGTPADEATQQSDAGPDETPAERASSHGVACSSQPELGMATGRMLNLSRFSCGAAAHASHQSISIPARIGRRRPMTPMDDPLAAPASMPARRACGAGGRSPVLPASSDITLDFTTPQDTAATRANTAGTEPPPVMYITEKHIVFSELPDRSRQGHFTATDDADAASWQLLGLERAGQEAHVPDWDGADRCWRTGAGEVSEGCHTIAAVASVLSGLQQDSQAELEGALQNAWDEAADGLATEAELEEDLLSPIHRHPLALDGCSHGPAHKHGLSRRIAAGKRDGGCSVLQELSNEANQQAADLERLLTPPRGARSCAEPAALDEEADDCQDNAEPDASHHRSEHRQYFSPSGRSHSVNVAEREQRAEQPSECSEEEEEEEGAAATEGDAFHSLDHMNRFAREATKALDKVEGAARKGSHRRRGSSVAPHSGMDLNKPFAPPRAQKVREQKHIKSARGPFDKFACAPKIRGK</sequence>
<keyword evidence="7" id="KW-0267">Excision nuclease</keyword>
<dbReference type="Pfam" id="PF00867">
    <property type="entry name" value="XPG_I"/>
    <property type="match status" value="1"/>
</dbReference>